<comment type="caution">
    <text evidence="1">The sequence shown here is derived from an EMBL/GenBank/DDBJ whole genome shotgun (WGS) entry which is preliminary data.</text>
</comment>
<accession>A0AAV4Q5V1</accession>
<organism evidence="1 2">
    <name type="scientific">Caerostris extrusa</name>
    <name type="common">Bark spider</name>
    <name type="synonym">Caerostris bankana</name>
    <dbReference type="NCBI Taxonomy" id="172846"/>
    <lineage>
        <taxon>Eukaryota</taxon>
        <taxon>Metazoa</taxon>
        <taxon>Ecdysozoa</taxon>
        <taxon>Arthropoda</taxon>
        <taxon>Chelicerata</taxon>
        <taxon>Arachnida</taxon>
        <taxon>Araneae</taxon>
        <taxon>Araneomorphae</taxon>
        <taxon>Entelegynae</taxon>
        <taxon>Araneoidea</taxon>
        <taxon>Araneidae</taxon>
        <taxon>Caerostris</taxon>
    </lineage>
</organism>
<dbReference type="Proteomes" id="UP001054945">
    <property type="component" value="Unassembled WGS sequence"/>
</dbReference>
<proteinExistence type="predicted"/>
<dbReference type="EMBL" id="BPLR01005639">
    <property type="protein sequence ID" value="GIY03899.1"/>
    <property type="molecule type" value="Genomic_DNA"/>
</dbReference>
<dbReference type="AlphaFoldDB" id="A0AAV4Q5V1"/>
<name>A0AAV4Q5V1_CAEEX</name>
<evidence type="ECO:0000313" key="2">
    <source>
        <dbReference type="Proteomes" id="UP001054945"/>
    </source>
</evidence>
<reference evidence="1 2" key="1">
    <citation type="submission" date="2021-06" db="EMBL/GenBank/DDBJ databases">
        <title>Caerostris extrusa draft genome.</title>
        <authorList>
            <person name="Kono N."/>
            <person name="Arakawa K."/>
        </authorList>
    </citation>
    <scope>NUCLEOTIDE SEQUENCE [LARGE SCALE GENOMIC DNA]</scope>
</reference>
<protein>
    <submittedName>
        <fullName evidence="1">Uncharacterized protein</fullName>
    </submittedName>
</protein>
<sequence length="170" mass="19418">MQKQNSAPHKSFFPTGLQHSATSNQAVPAQSSAPVIVHPPPVIHSSKILGNTTLIHRNTTLIHRNTTLIQSRQVFRDKFQDLIERIFKINGQMSAFLYNCQYSVGRLLNFEKNCSHSPLHPSLVGFTGKEIWNSSSPRLNYNSQQCWLCARFHTSVIAKTLENIFLYKYY</sequence>
<gene>
    <name evidence="1" type="ORF">CEXT_741621</name>
</gene>
<keyword evidence="2" id="KW-1185">Reference proteome</keyword>
<evidence type="ECO:0000313" key="1">
    <source>
        <dbReference type="EMBL" id="GIY03899.1"/>
    </source>
</evidence>